<dbReference type="GO" id="GO:0012505">
    <property type="term" value="C:endomembrane system"/>
    <property type="evidence" value="ECO:0007669"/>
    <property type="project" value="TreeGrafter"/>
</dbReference>
<dbReference type="InterPro" id="IPR001223">
    <property type="entry name" value="Glyco_hydro18_cat"/>
</dbReference>
<protein>
    <submittedName>
        <fullName evidence="4">LysM peptidoglycan-binding domain-containing protein</fullName>
    </submittedName>
</protein>
<dbReference type="GO" id="GO:0070492">
    <property type="term" value="F:oligosaccharide binding"/>
    <property type="evidence" value="ECO:0007669"/>
    <property type="project" value="TreeGrafter"/>
</dbReference>
<gene>
    <name evidence="4" type="ORF">EM808_21125</name>
</gene>
<feature type="domain" description="GH18" evidence="3">
    <location>
        <begin position="106"/>
        <end position="421"/>
    </location>
</feature>
<dbReference type="Gene3D" id="3.10.350.10">
    <property type="entry name" value="LysM domain"/>
    <property type="match status" value="2"/>
</dbReference>
<reference evidence="4 5" key="1">
    <citation type="submission" date="2019-01" db="EMBL/GenBank/DDBJ databases">
        <title>Bacillus sp. M5HDSG1-1, whole genome shotgun sequence.</title>
        <authorList>
            <person name="Tuo L."/>
        </authorList>
    </citation>
    <scope>NUCLEOTIDE SEQUENCE [LARGE SCALE GENOMIC DNA]</scope>
    <source>
        <strain evidence="4 5">M5HDSG1-1</strain>
    </source>
</reference>
<dbReference type="InterPro" id="IPR029070">
    <property type="entry name" value="Chitinase_insertion_sf"/>
</dbReference>
<dbReference type="Gene3D" id="3.20.20.80">
    <property type="entry name" value="Glycosidases"/>
    <property type="match status" value="1"/>
</dbReference>
<dbReference type="SMART" id="SM00257">
    <property type="entry name" value="LysM"/>
    <property type="match status" value="2"/>
</dbReference>
<evidence type="ECO:0000259" key="2">
    <source>
        <dbReference type="PROSITE" id="PS51782"/>
    </source>
</evidence>
<dbReference type="PROSITE" id="PS51910">
    <property type="entry name" value="GH18_2"/>
    <property type="match status" value="1"/>
</dbReference>
<evidence type="ECO:0000313" key="5">
    <source>
        <dbReference type="Proteomes" id="UP000288024"/>
    </source>
</evidence>
<evidence type="ECO:0000259" key="3">
    <source>
        <dbReference type="PROSITE" id="PS51910"/>
    </source>
</evidence>
<feature type="domain" description="LysM" evidence="2">
    <location>
        <begin position="54"/>
        <end position="98"/>
    </location>
</feature>
<dbReference type="GO" id="GO:0008061">
    <property type="term" value="F:chitin binding"/>
    <property type="evidence" value="ECO:0007669"/>
    <property type="project" value="InterPro"/>
</dbReference>
<dbReference type="GO" id="GO:0016798">
    <property type="term" value="F:hydrolase activity, acting on glycosyl bonds"/>
    <property type="evidence" value="ECO:0007669"/>
    <property type="project" value="UniProtKB-KW"/>
</dbReference>
<dbReference type="SUPFAM" id="SSF51445">
    <property type="entry name" value="(Trans)glycosidases"/>
    <property type="match status" value="1"/>
</dbReference>
<dbReference type="PROSITE" id="PS51782">
    <property type="entry name" value="LYSM"/>
    <property type="match status" value="2"/>
</dbReference>
<dbReference type="AlphaFoldDB" id="A0A437K6G1"/>
<dbReference type="SUPFAM" id="SSF54106">
    <property type="entry name" value="LysM domain"/>
    <property type="match status" value="2"/>
</dbReference>
<comment type="caution">
    <text evidence="4">The sequence shown here is derived from an EMBL/GenBank/DDBJ whole genome shotgun (WGS) entry which is preliminary data.</text>
</comment>
<dbReference type="Gene3D" id="3.10.50.10">
    <property type="match status" value="1"/>
</dbReference>
<keyword evidence="1" id="KW-0326">Glycosidase</keyword>
<dbReference type="RefSeq" id="WP_127740497.1">
    <property type="nucleotide sequence ID" value="NZ_RZTZ01000011.1"/>
</dbReference>
<feature type="domain" description="LysM" evidence="2">
    <location>
        <begin position="2"/>
        <end position="46"/>
    </location>
</feature>
<dbReference type="PANTHER" id="PTHR46066">
    <property type="entry name" value="CHITINASE DOMAIN-CONTAINING PROTEIN 1 FAMILY MEMBER"/>
    <property type="match status" value="1"/>
</dbReference>
<proteinExistence type="predicted"/>
<dbReference type="PANTHER" id="PTHR46066:SF2">
    <property type="entry name" value="CHITINASE DOMAIN-CONTAINING PROTEIN 1"/>
    <property type="match status" value="1"/>
</dbReference>
<dbReference type="InterPro" id="IPR036779">
    <property type="entry name" value="LysM_dom_sf"/>
</dbReference>
<dbReference type="EMBL" id="RZTZ01000011">
    <property type="protein sequence ID" value="RVT58861.1"/>
    <property type="molecule type" value="Genomic_DNA"/>
</dbReference>
<dbReference type="Pfam" id="PF01476">
    <property type="entry name" value="LysM"/>
    <property type="match status" value="2"/>
</dbReference>
<evidence type="ECO:0000313" key="4">
    <source>
        <dbReference type="EMBL" id="RVT58861.1"/>
    </source>
</evidence>
<accession>A0A437K6G1</accession>
<dbReference type="Proteomes" id="UP000288024">
    <property type="component" value="Unassembled WGS sequence"/>
</dbReference>
<dbReference type="GO" id="GO:0005975">
    <property type="term" value="P:carbohydrate metabolic process"/>
    <property type="evidence" value="ECO:0007669"/>
    <property type="project" value="InterPro"/>
</dbReference>
<evidence type="ECO:0000256" key="1">
    <source>
        <dbReference type="ARBA" id="ARBA00023295"/>
    </source>
</evidence>
<dbReference type="CDD" id="cd00118">
    <property type="entry name" value="LysM"/>
    <property type="match status" value="2"/>
</dbReference>
<dbReference type="InterPro" id="IPR017853">
    <property type="entry name" value="GH"/>
</dbReference>
<dbReference type="SMART" id="SM00636">
    <property type="entry name" value="Glyco_18"/>
    <property type="match status" value="1"/>
</dbReference>
<dbReference type="InterPro" id="IPR011583">
    <property type="entry name" value="Chitinase_II/V-like_cat"/>
</dbReference>
<dbReference type="InterPro" id="IPR018392">
    <property type="entry name" value="LysM"/>
</dbReference>
<keyword evidence="1" id="KW-0378">Hydrolase</keyword>
<dbReference type="Pfam" id="PF00704">
    <property type="entry name" value="Glyco_hydro_18"/>
    <property type="match status" value="1"/>
</dbReference>
<keyword evidence="5" id="KW-1185">Reference proteome</keyword>
<sequence length="421" mass="46010">MTVHVVESGENLWSISVRYNIDINTIITTNGLLTPASIVPGLALYIPDDMLPVRSYKVKSGDSLWSIAQSFNTSISSITAANPGVNLSTLTIDQVLNIPSATKLSISTIGFILPSNTVKDLASIDALANELTYIAIANYSFTAQGYAYVQADDTALITRCKQLNTIPLLMIRNFTSAGFDAALAGAVLENATYRQNFVASIVNLATTRGFGGVSLDLEFVPPARRQEFNSFIRALKQQLGTLILQVNVHAKTADLPTNRIVGGYDYAFIGNTADLMAVMTLDYGYPGGPPDAVSPIGFVEQVVAYALSLVSPQKLLIAMALYGYDKEVSTNVTKGLSVLAAQNNAISLGVTIQYDTVAQSPWYQYFTGTLEHIVWFEDIRSFMEKYKLIDRNQLAGTTFWQINLPAPQNWAFLRREITIIK</sequence>
<name>A0A437K6G1_9BACI</name>
<organism evidence="4 5">
    <name type="scientific">Niallia taxi</name>
    <dbReference type="NCBI Taxonomy" id="2499688"/>
    <lineage>
        <taxon>Bacteria</taxon>
        <taxon>Bacillati</taxon>
        <taxon>Bacillota</taxon>
        <taxon>Bacilli</taxon>
        <taxon>Bacillales</taxon>
        <taxon>Bacillaceae</taxon>
        <taxon>Niallia</taxon>
    </lineage>
</organism>